<dbReference type="PROSITE" id="PS51081">
    <property type="entry name" value="ZF_SIAH"/>
    <property type="match status" value="1"/>
</dbReference>
<name>A0A811RS07_9POAL</name>
<dbReference type="AlphaFoldDB" id="A0A811RS07"/>
<evidence type="ECO:0000259" key="5">
    <source>
        <dbReference type="PROSITE" id="PS51081"/>
    </source>
</evidence>
<dbReference type="PANTHER" id="PTHR10315:SF162">
    <property type="entry name" value="RING-TYPE E3 UBIQUITIN TRANSFERASE"/>
    <property type="match status" value="1"/>
</dbReference>
<evidence type="ECO:0000313" key="7">
    <source>
        <dbReference type="Proteomes" id="UP000604825"/>
    </source>
</evidence>
<protein>
    <recommendedName>
        <fullName evidence="5">SIAH-type domain-containing protein</fullName>
    </recommendedName>
</protein>
<evidence type="ECO:0000256" key="4">
    <source>
        <dbReference type="PROSITE-ProRule" id="PRU00455"/>
    </source>
</evidence>
<evidence type="ECO:0000256" key="1">
    <source>
        <dbReference type="ARBA" id="ARBA00022723"/>
    </source>
</evidence>
<dbReference type="InterPro" id="IPR013083">
    <property type="entry name" value="Znf_RING/FYVE/PHD"/>
</dbReference>
<evidence type="ECO:0000256" key="3">
    <source>
        <dbReference type="ARBA" id="ARBA00022833"/>
    </source>
</evidence>
<keyword evidence="2 4" id="KW-0863">Zinc-finger</keyword>
<keyword evidence="1" id="KW-0479">Metal-binding</keyword>
<dbReference type="UniPathway" id="UPA00143"/>
<evidence type="ECO:0000256" key="2">
    <source>
        <dbReference type="ARBA" id="ARBA00022771"/>
    </source>
</evidence>
<dbReference type="Gene3D" id="3.30.40.10">
    <property type="entry name" value="Zinc/RING finger domain, C3HC4 (zinc finger)"/>
    <property type="match status" value="1"/>
</dbReference>
<dbReference type="OrthoDB" id="615710at2759"/>
<proteinExistence type="predicted"/>
<dbReference type="SUPFAM" id="SSF49599">
    <property type="entry name" value="TRAF domain-like"/>
    <property type="match status" value="1"/>
</dbReference>
<feature type="domain" description="SIAH-type" evidence="5">
    <location>
        <begin position="7"/>
        <end position="65"/>
    </location>
</feature>
<evidence type="ECO:0000313" key="6">
    <source>
        <dbReference type="EMBL" id="CAD6272846.1"/>
    </source>
</evidence>
<dbReference type="Proteomes" id="UP000604825">
    <property type="component" value="Unassembled WGS sequence"/>
</dbReference>
<organism evidence="6 7">
    <name type="scientific">Miscanthus lutarioriparius</name>
    <dbReference type="NCBI Taxonomy" id="422564"/>
    <lineage>
        <taxon>Eukaryota</taxon>
        <taxon>Viridiplantae</taxon>
        <taxon>Streptophyta</taxon>
        <taxon>Embryophyta</taxon>
        <taxon>Tracheophyta</taxon>
        <taxon>Spermatophyta</taxon>
        <taxon>Magnoliopsida</taxon>
        <taxon>Liliopsida</taxon>
        <taxon>Poales</taxon>
        <taxon>Poaceae</taxon>
        <taxon>PACMAD clade</taxon>
        <taxon>Panicoideae</taxon>
        <taxon>Andropogonodae</taxon>
        <taxon>Andropogoneae</taxon>
        <taxon>Saccharinae</taxon>
        <taxon>Miscanthus</taxon>
    </lineage>
</organism>
<comment type="caution">
    <text evidence="6">The sequence shown here is derived from an EMBL/GenBank/DDBJ whole genome shotgun (WGS) entry which is preliminary data.</text>
</comment>
<dbReference type="InterPro" id="IPR052088">
    <property type="entry name" value="E3_ubiquitin-ligase_SINA"/>
</dbReference>
<reference evidence="6" key="1">
    <citation type="submission" date="2020-10" db="EMBL/GenBank/DDBJ databases">
        <authorList>
            <person name="Han B."/>
            <person name="Lu T."/>
            <person name="Zhao Q."/>
            <person name="Huang X."/>
            <person name="Zhao Y."/>
        </authorList>
    </citation>
    <scope>NUCLEOTIDE SEQUENCE</scope>
</reference>
<keyword evidence="3" id="KW-0862">Zinc</keyword>
<dbReference type="PANTHER" id="PTHR10315">
    <property type="entry name" value="E3 UBIQUITIN PROTEIN LIGASE SIAH"/>
    <property type="match status" value="1"/>
</dbReference>
<dbReference type="EMBL" id="CAJGYO010000016">
    <property type="protein sequence ID" value="CAD6272846.1"/>
    <property type="molecule type" value="Genomic_DNA"/>
</dbReference>
<accession>A0A811RS07</accession>
<sequence>MERLVDCIRVPCPYAAHGCDATPAYHGQESHRQVCPHAPCHCPGDSCGFIGSRAALLEHFAGAHNWPCTTMVRAGEEFSIRLHDGFNFFLLADHDRRGDGEQAATTGSVPCRLFLLNVMQERLGRAISVICIHPHTSGAAANGAQQLPLTQCELVFSRFRDRSSCRSHYQWSVFRVVCTDLSNGLPNPEGCFQFLVPNAVLGVGDHKNSIQVKARIIN</sequence>
<gene>
    <name evidence="6" type="ORF">NCGR_LOCUS56116</name>
</gene>
<keyword evidence="7" id="KW-1185">Reference proteome</keyword>
<dbReference type="Pfam" id="PF21361">
    <property type="entry name" value="Sina_ZnF"/>
    <property type="match status" value="1"/>
</dbReference>
<dbReference type="InterPro" id="IPR013010">
    <property type="entry name" value="Znf_SIAH"/>
</dbReference>
<dbReference type="GO" id="GO:0005737">
    <property type="term" value="C:cytoplasm"/>
    <property type="evidence" value="ECO:0007669"/>
    <property type="project" value="TreeGrafter"/>
</dbReference>
<dbReference type="GO" id="GO:0016567">
    <property type="term" value="P:protein ubiquitination"/>
    <property type="evidence" value="ECO:0007669"/>
    <property type="project" value="UniProtKB-UniPathway"/>
</dbReference>
<dbReference type="GO" id="GO:0061630">
    <property type="term" value="F:ubiquitin protein ligase activity"/>
    <property type="evidence" value="ECO:0007669"/>
    <property type="project" value="TreeGrafter"/>
</dbReference>
<dbReference type="GO" id="GO:0008270">
    <property type="term" value="F:zinc ion binding"/>
    <property type="evidence" value="ECO:0007669"/>
    <property type="project" value="UniProtKB-KW"/>
</dbReference>